<dbReference type="GO" id="GO:0005840">
    <property type="term" value="C:ribosome"/>
    <property type="evidence" value="ECO:0007669"/>
    <property type="project" value="UniProtKB-KW"/>
</dbReference>
<dbReference type="NCBIfam" id="TIGR01049">
    <property type="entry name" value="rpsJ_bact"/>
    <property type="match status" value="1"/>
</dbReference>
<dbReference type="Pfam" id="PF00338">
    <property type="entry name" value="Ribosomal_S10"/>
    <property type="match status" value="1"/>
</dbReference>
<dbReference type="AlphaFoldDB" id="A0A7H9AW06"/>
<evidence type="ECO:0000256" key="2">
    <source>
        <dbReference type="ARBA" id="ARBA00022980"/>
    </source>
</evidence>
<dbReference type="KEGG" id="zmk:HG535_0A03600"/>
<dbReference type="InterPro" id="IPR001848">
    <property type="entry name" value="Ribosomal_uS10"/>
</dbReference>
<evidence type="ECO:0000259" key="6">
    <source>
        <dbReference type="SMART" id="SM01403"/>
    </source>
</evidence>
<dbReference type="GO" id="GO:1990904">
    <property type="term" value="C:ribonucleoprotein complex"/>
    <property type="evidence" value="ECO:0007669"/>
    <property type="project" value="UniProtKB-KW"/>
</dbReference>
<dbReference type="InterPro" id="IPR036838">
    <property type="entry name" value="Ribosomal_uS10_dom_sf"/>
</dbReference>
<reference evidence="7 8" key="1">
    <citation type="submission" date="2020-07" db="EMBL/GenBank/DDBJ databases">
        <title>The yeast mating-type switching endonuclease HO is a domesticated member of an unorthodox homing genetic element family.</title>
        <authorList>
            <person name="Coughlan A.Y."/>
            <person name="Lombardi L."/>
            <person name="Braun-Galleani S."/>
            <person name="Martos A.R."/>
            <person name="Galeote V."/>
            <person name="Bigey F."/>
            <person name="Dequin S."/>
            <person name="Byrne K.P."/>
            <person name="Wolfe K.H."/>
        </authorList>
    </citation>
    <scope>NUCLEOTIDE SEQUENCE [LARGE SCALE GENOMIC DNA]</scope>
    <source>
        <strain evidence="7 8">NRRL Y-6702</strain>
    </source>
</reference>
<dbReference type="SUPFAM" id="SSF54999">
    <property type="entry name" value="Ribosomal protein S10"/>
    <property type="match status" value="1"/>
</dbReference>
<dbReference type="RefSeq" id="XP_037142149.1">
    <property type="nucleotide sequence ID" value="XM_037286254.1"/>
</dbReference>
<feature type="domain" description="Small ribosomal subunit protein uS10" evidence="6">
    <location>
        <begin position="68"/>
        <end position="165"/>
    </location>
</feature>
<sequence>MLRRGLPALRLVRLQSTARTSVAPSLTNLPFQKAVNSKNEESPLPINVKAVYYAPLKLPIQYGDLVADLQLRSYDNENLDFYADFILRVGFYLGMPMTGPKPLPSRRERWTVIKSPFAQAKSKENFERHTHKRLIRVWDTNPEVVQIWLSYISKHAITGVGIKCNVFQRSKISLDMDLNNVALLEPQSGARDETPDESKSTDIIPHTLDEAVGAKVMELLNRPEFKRHL</sequence>
<dbReference type="GeneID" id="59234057"/>
<dbReference type="GO" id="GO:0003735">
    <property type="term" value="F:structural constituent of ribosome"/>
    <property type="evidence" value="ECO:0007669"/>
    <property type="project" value="InterPro"/>
</dbReference>
<keyword evidence="8" id="KW-1185">Reference proteome</keyword>
<proteinExistence type="inferred from homology"/>
<evidence type="ECO:0000256" key="3">
    <source>
        <dbReference type="ARBA" id="ARBA00023274"/>
    </source>
</evidence>
<dbReference type="EMBL" id="CP058604">
    <property type="protein sequence ID" value="QLG70421.1"/>
    <property type="molecule type" value="Genomic_DNA"/>
</dbReference>
<accession>A0A7H9AW06</accession>
<dbReference type="HAMAP" id="MF_00508">
    <property type="entry name" value="Ribosomal_uS10"/>
    <property type="match status" value="1"/>
</dbReference>
<evidence type="ECO:0000256" key="1">
    <source>
        <dbReference type="ARBA" id="ARBA00007102"/>
    </source>
</evidence>
<evidence type="ECO:0000313" key="7">
    <source>
        <dbReference type="EMBL" id="QLG70421.1"/>
    </source>
</evidence>
<keyword evidence="2" id="KW-0689">Ribosomal protein</keyword>
<evidence type="ECO:0000256" key="4">
    <source>
        <dbReference type="ARBA" id="ARBA00035261"/>
    </source>
</evidence>
<evidence type="ECO:0000256" key="5">
    <source>
        <dbReference type="ARBA" id="ARBA00042916"/>
    </source>
</evidence>
<dbReference type="OrthoDB" id="366214at2759"/>
<dbReference type="PANTHER" id="PTHR11700">
    <property type="entry name" value="30S RIBOSOMAL PROTEIN S10 FAMILY MEMBER"/>
    <property type="match status" value="1"/>
</dbReference>
<dbReference type="Gene3D" id="3.30.70.600">
    <property type="entry name" value="Ribosomal protein S10 domain"/>
    <property type="match status" value="1"/>
</dbReference>
<protein>
    <recommendedName>
        <fullName evidence="4">Small ribosomal subunit protein uS10m</fullName>
    </recommendedName>
    <alternativeName>
        <fullName evidence="5">37S ribosomal protein S10, mitochondrial</fullName>
    </alternativeName>
</protein>
<name>A0A7H9AW06_ZYGMR</name>
<keyword evidence="3" id="KW-0687">Ribonucleoprotein</keyword>
<dbReference type="PRINTS" id="PR00971">
    <property type="entry name" value="RIBOSOMALS10"/>
</dbReference>
<evidence type="ECO:0000313" key="8">
    <source>
        <dbReference type="Proteomes" id="UP000509704"/>
    </source>
</evidence>
<dbReference type="InterPro" id="IPR027486">
    <property type="entry name" value="Ribosomal_uS10_dom"/>
</dbReference>
<dbReference type="SMART" id="SM01403">
    <property type="entry name" value="Ribosomal_S10"/>
    <property type="match status" value="1"/>
</dbReference>
<dbReference type="Proteomes" id="UP000509704">
    <property type="component" value="Chromosome 1"/>
</dbReference>
<comment type="similarity">
    <text evidence="1">Belongs to the universal ribosomal protein uS10 family.</text>
</comment>
<organism evidence="7 8">
    <name type="scientific">Zygotorulaspora mrakii</name>
    <name type="common">Zygosaccharomyces mrakii</name>
    <dbReference type="NCBI Taxonomy" id="42260"/>
    <lineage>
        <taxon>Eukaryota</taxon>
        <taxon>Fungi</taxon>
        <taxon>Dikarya</taxon>
        <taxon>Ascomycota</taxon>
        <taxon>Saccharomycotina</taxon>
        <taxon>Saccharomycetes</taxon>
        <taxon>Saccharomycetales</taxon>
        <taxon>Saccharomycetaceae</taxon>
        <taxon>Zygotorulaspora</taxon>
    </lineage>
</organism>
<dbReference type="GO" id="GO:0006412">
    <property type="term" value="P:translation"/>
    <property type="evidence" value="ECO:0007669"/>
    <property type="project" value="InterPro"/>
</dbReference>
<dbReference type="FunFam" id="3.30.70.600:FF:000003">
    <property type="entry name" value="30S ribosomal protein S10"/>
    <property type="match status" value="1"/>
</dbReference>
<gene>
    <name evidence="7" type="ORF">HG535_0A03600</name>
</gene>